<proteinExistence type="predicted"/>
<organism evidence="1 2">
    <name type="scientific">Mya arenaria</name>
    <name type="common">Soft-shell clam</name>
    <dbReference type="NCBI Taxonomy" id="6604"/>
    <lineage>
        <taxon>Eukaryota</taxon>
        <taxon>Metazoa</taxon>
        <taxon>Spiralia</taxon>
        <taxon>Lophotrochozoa</taxon>
        <taxon>Mollusca</taxon>
        <taxon>Bivalvia</taxon>
        <taxon>Autobranchia</taxon>
        <taxon>Heteroconchia</taxon>
        <taxon>Euheterodonta</taxon>
        <taxon>Imparidentia</taxon>
        <taxon>Neoheterodontei</taxon>
        <taxon>Myida</taxon>
        <taxon>Myoidea</taxon>
        <taxon>Myidae</taxon>
        <taxon>Mya</taxon>
    </lineage>
</organism>
<keyword evidence="2" id="KW-1185">Reference proteome</keyword>
<sequence>MKFNENWNVKLHYDENGKERRLTLKFELDIVHANMAKMWLTTKNLNKRFSSLDYESHELMIHTDVEEFLVGDETDVGTLKNGSGIDINIVRASS</sequence>
<reference evidence="1" key="1">
    <citation type="submission" date="2022-11" db="EMBL/GenBank/DDBJ databases">
        <title>Centuries of genome instability and evolution in soft-shell clam transmissible cancer (bioRxiv).</title>
        <authorList>
            <person name="Hart S.F.M."/>
            <person name="Yonemitsu M.A."/>
            <person name="Giersch R.M."/>
            <person name="Beal B.F."/>
            <person name="Arriagada G."/>
            <person name="Davis B.W."/>
            <person name="Ostrander E.A."/>
            <person name="Goff S.P."/>
            <person name="Metzger M.J."/>
        </authorList>
    </citation>
    <scope>NUCLEOTIDE SEQUENCE</scope>
    <source>
        <strain evidence="1">MELC-2E11</strain>
        <tissue evidence="1">Siphon/mantle</tissue>
    </source>
</reference>
<accession>A0ABY7EUL8</accession>
<evidence type="ECO:0000313" key="2">
    <source>
        <dbReference type="Proteomes" id="UP001164746"/>
    </source>
</evidence>
<name>A0ABY7EUL8_MYAAR</name>
<dbReference type="EMBL" id="CP111019">
    <property type="protein sequence ID" value="WAR13642.1"/>
    <property type="molecule type" value="Genomic_DNA"/>
</dbReference>
<dbReference type="Proteomes" id="UP001164746">
    <property type="component" value="Chromosome 8"/>
</dbReference>
<gene>
    <name evidence="1" type="ORF">MAR_027822</name>
</gene>
<protein>
    <submittedName>
        <fullName evidence="1">Uncharacterized protein</fullName>
    </submittedName>
</protein>
<evidence type="ECO:0000313" key="1">
    <source>
        <dbReference type="EMBL" id="WAR13642.1"/>
    </source>
</evidence>